<dbReference type="InterPro" id="IPR025563">
    <property type="entry name" value="DUF4286"/>
</dbReference>
<evidence type="ECO:0008006" key="3">
    <source>
        <dbReference type="Google" id="ProtNLM"/>
    </source>
</evidence>
<dbReference type="Pfam" id="PF14114">
    <property type="entry name" value="DUF4286"/>
    <property type="match status" value="1"/>
</dbReference>
<keyword evidence="2" id="KW-1185">Reference proteome</keyword>
<dbReference type="EMBL" id="MBTF01000018">
    <property type="protein sequence ID" value="OOQ59041.1"/>
    <property type="molecule type" value="Genomic_DNA"/>
</dbReference>
<organism evidence="1 2">
    <name type="scientific">Mucilaginibacter pedocola</name>
    <dbReference type="NCBI Taxonomy" id="1792845"/>
    <lineage>
        <taxon>Bacteria</taxon>
        <taxon>Pseudomonadati</taxon>
        <taxon>Bacteroidota</taxon>
        <taxon>Sphingobacteriia</taxon>
        <taxon>Sphingobacteriales</taxon>
        <taxon>Sphingobacteriaceae</taxon>
        <taxon>Mucilaginibacter</taxon>
    </lineage>
</organism>
<sequence>MIVYNETFILEDTVEQEWLSWIKEVQVPAIMGTGCFSSHQILTIMDSPNEGITYCVQFMADTLEQFQEYYRLHLFKFQDIHQERFAERFVLFTTVMKTVD</sequence>
<evidence type="ECO:0000313" key="2">
    <source>
        <dbReference type="Proteomes" id="UP000189739"/>
    </source>
</evidence>
<dbReference type="STRING" id="1792845.BC343_29865"/>
<dbReference type="AlphaFoldDB" id="A0A1S9PDJ5"/>
<name>A0A1S9PDJ5_9SPHI</name>
<evidence type="ECO:0000313" key="1">
    <source>
        <dbReference type="EMBL" id="OOQ59041.1"/>
    </source>
</evidence>
<comment type="caution">
    <text evidence="1">The sequence shown here is derived from an EMBL/GenBank/DDBJ whole genome shotgun (WGS) entry which is preliminary data.</text>
</comment>
<reference evidence="1 2" key="1">
    <citation type="submission" date="2016-07" db="EMBL/GenBank/DDBJ databases">
        <title>Genomic analysis of zinc-resistant bacterium Mucilaginibacter pedocola TBZ30.</title>
        <authorList>
            <person name="Huang J."/>
            <person name="Tang J."/>
        </authorList>
    </citation>
    <scope>NUCLEOTIDE SEQUENCE [LARGE SCALE GENOMIC DNA]</scope>
    <source>
        <strain evidence="1 2">TBZ30</strain>
    </source>
</reference>
<accession>A0A1S9PDJ5</accession>
<protein>
    <recommendedName>
        <fullName evidence="3">DUF4286 domain-containing protein</fullName>
    </recommendedName>
</protein>
<gene>
    <name evidence="1" type="ORF">BC343_29865</name>
</gene>
<dbReference type="Proteomes" id="UP000189739">
    <property type="component" value="Unassembled WGS sequence"/>
</dbReference>
<proteinExistence type="predicted"/>